<reference evidence="1" key="1">
    <citation type="submission" date="2014-11" db="EMBL/GenBank/DDBJ databases">
        <authorList>
            <person name="Amaro Gonzalez C."/>
        </authorList>
    </citation>
    <scope>NUCLEOTIDE SEQUENCE</scope>
</reference>
<proteinExistence type="predicted"/>
<organism evidence="1">
    <name type="scientific">Anguilla anguilla</name>
    <name type="common">European freshwater eel</name>
    <name type="synonym">Muraena anguilla</name>
    <dbReference type="NCBI Taxonomy" id="7936"/>
    <lineage>
        <taxon>Eukaryota</taxon>
        <taxon>Metazoa</taxon>
        <taxon>Chordata</taxon>
        <taxon>Craniata</taxon>
        <taxon>Vertebrata</taxon>
        <taxon>Euteleostomi</taxon>
        <taxon>Actinopterygii</taxon>
        <taxon>Neopterygii</taxon>
        <taxon>Teleostei</taxon>
        <taxon>Anguilliformes</taxon>
        <taxon>Anguillidae</taxon>
        <taxon>Anguilla</taxon>
    </lineage>
</organism>
<protein>
    <submittedName>
        <fullName evidence="1">Uncharacterized protein</fullName>
    </submittedName>
</protein>
<reference evidence="1" key="2">
    <citation type="journal article" date="2015" name="Fish Shellfish Immunol.">
        <title>Early steps in the European eel (Anguilla anguilla)-Vibrio vulnificus interaction in the gills: Role of the RtxA13 toxin.</title>
        <authorList>
            <person name="Callol A."/>
            <person name="Pajuelo D."/>
            <person name="Ebbesson L."/>
            <person name="Teles M."/>
            <person name="MacKenzie S."/>
            <person name="Amaro C."/>
        </authorList>
    </citation>
    <scope>NUCLEOTIDE SEQUENCE</scope>
</reference>
<name>A0A0E9VNB2_ANGAN</name>
<dbReference type="AlphaFoldDB" id="A0A0E9VNB2"/>
<dbReference type="EMBL" id="GBXM01029025">
    <property type="protein sequence ID" value="JAH79552.1"/>
    <property type="molecule type" value="Transcribed_RNA"/>
</dbReference>
<evidence type="ECO:0000313" key="1">
    <source>
        <dbReference type="EMBL" id="JAH79552.1"/>
    </source>
</evidence>
<accession>A0A0E9VNB2</accession>
<sequence>MITNSGINPSKISIFTKCSHSVTGMFCQCYIITTLWRQYCVGCCYSWITEVHI</sequence>